<feature type="chain" id="PRO_5026225129" description="Porin" evidence="1">
    <location>
        <begin position="23"/>
        <end position="244"/>
    </location>
</feature>
<dbReference type="KEGG" id="asha:G8E00_15095"/>
<dbReference type="AlphaFoldDB" id="A0A6G8S078"/>
<feature type="signal peptide" evidence="1">
    <location>
        <begin position="1"/>
        <end position="22"/>
    </location>
</feature>
<evidence type="ECO:0000313" key="2">
    <source>
        <dbReference type="EMBL" id="QIO07557.1"/>
    </source>
</evidence>
<sequence length="244" mass="26563">MKSTLKALSLAVIASASTATFAAEEATPTHSFSGNISVLSSYILRGNTTSPENTDATLQGGLDYSHASGLYAGWWTSTLGTDVYGTSNPMENNFYAGYNGKISDDLGYTIGGTYYYYYDVGTSDNNGLELLLGLNYKDVAVTAQTLLKDTLWGNSGDTYLKASYSYPLPKDFSLDTALGLYYYKENGKFNTSTETFGFRHFDIGLSKPLGDTGITANMNYIIGGYDRFDNKHKNKVVFGVGYSF</sequence>
<dbReference type="EMBL" id="CP049801">
    <property type="protein sequence ID" value="QIO07557.1"/>
    <property type="molecule type" value="Genomic_DNA"/>
</dbReference>
<dbReference type="Proteomes" id="UP000502297">
    <property type="component" value="Chromosome"/>
</dbReference>
<dbReference type="NCBIfam" id="TIGR02001">
    <property type="entry name" value="gcw_chp"/>
    <property type="match status" value="1"/>
</dbReference>
<evidence type="ECO:0000256" key="1">
    <source>
        <dbReference type="SAM" id="SignalP"/>
    </source>
</evidence>
<reference evidence="2 3" key="1">
    <citation type="submission" date="2020-03" db="EMBL/GenBank/DDBJ databases">
        <authorList>
            <person name="Zhu W."/>
        </authorList>
    </citation>
    <scope>NUCLEOTIDE SEQUENCE [LARGE SCALE GENOMIC DNA]</scope>
    <source>
        <strain evidence="2 3">323-1</strain>
    </source>
</reference>
<dbReference type="InterPro" id="IPR010239">
    <property type="entry name" value="CHP02001"/>
</dbReference>
<proteinExistence type="predicted"/>
<dbReference type="Pfam" id="PF09694">
    <property type="entry name" value="Gcw_chp"/>
    <property type="match status" value="1"/>
</dbReference>
<organism evidence="2 3">
    <name type="scientific">Acinetobacter shaoyimingii</name>
    <dbReference type="NCBI Taxonomy" id="2715164"/>
    <lineage>
        <taxon>Bacteria</taxon>
        <taxon>Pseudomonadati</taxon>
        <taxon>Pseudomonadota</taxon>
        <taxon>Gammaproteobacteria</taxon>
        <taxon>Moraxellales</taxon>
        <taxon>Moraxellaceae</taxon>
        <taxon>Acinetobacter</taxon>
    </lineage>
</organism>
<gene>
    <name evidence="2" type="ORF">G8E00_15095</name>
</gene>
<accession>A0A6G8S078</accession>
<protein>
    <recommendedName>
        <fullName evidence="4">Porin</fullName>
    </recommendedName>
</protein>
<dbReference type="RefSeq" id="WP_166226586.1">
    <property type="nucleotide sequence ID" value="NZ_CP049801.1"/>
</dbReference>
<evidence type="ECO:0000313" key="3">
    <source>
        <dbReference type="Proteomes" id="UP000502297"/>
    </source>
</evidence>
<keyword evidence="3" id="KW-1185">Reference proteome</keyword>
<keyword evidence="1" id="KW-0732">Signal</keyword>
<evidence type="ECO:0008006" key="4">
    <source>
        <dbReference type="Google" id="ProtNLM"/>
    </source>
</evidence>
<name>A0A6G8S078_9GAMM</name>